<gene>
    <name evidence="2" type="ORF">E8A74_42915</name>
</gene>
<feature type="compositionally biased region" description="Pro residues" evidence="1">
    <location>
        <begin position="151"/>
        <end position="167"/>
    </location>
</feature>
<feature type="region of interest" description="Disordered" evidence="1">
    <location>
        <begin position="138"/>
        <end position="188"/>
    </location>
</feature>
<dbReference type="OrthoDB" id="5504308at2"/>
<feature type="compositionally biased region" description="Low complexity" evidence="1">
    <location>
        <begin position="141"/>
        <end position="150"/>
    </location>
</feature>
<dbReference type="Proteomes" id="UP000309215">
    <property type="component" value="Unassembled WGS sequence"/>
</dbReference>
<proteinExistence type="predicted"/>
<keyword evidence="3" id="KW-1185">Reference proteome</keyword>
<name>A0A4U1IVJ9_9BACT</name>
<evidence type="ECO:0000313" key="3">
    <source>
        <dbReference type="Proteomes" id="UP000309215"/>
    </source>
</evidence>
<sequence length="353" mass="37652">MSLILQRCQVVASSLVVAVVLGFVSGARGEPLRVPPWRLEYVQSAGTESCSDKKEQQLSVAARLGYDPFDDAAPRTISVTVVSTPQKFEAFIEARDEEGQIVNTSKAWAPALRCDQLVENVAVFLVDIVDPVTVPQPPAPAESAPVAPAQANPPPSTPPVPPVPPPRSIEAPVRDTPAPPRPSPPRSPWVPKLMLTLGGGVALEAAPGVAPSFTLGGGLRWRLFSASLEGRYDVPGRDGTRAASQLGLALLPCVHPGVWGRRLFLEACLSGHVTHFWLQADRTNESRAQQNVFGVGVRGGLELRFGSLGGRLAVDVIHYDPPVVVRLDGEEAWRISAVTFAVRAGVVGIFDVF</sequence>
<comment type="caution">
    <text evidence="2">The sequence shown here is derived from an EMBL/GenBank/DDBJ whole genome shotgun (WGS) entry which is preliminary data.</text>
</comment>
<reference evidence="2 3" key="1">
    <citation type="submission" date="2019-04" db="EMBL/GenBank/DDBJ databases">
        <authorList>
            <person name="Li Y."/>
            <person name="Wang J."/>
        </authorList>
    </citation>
    <scope>NUCLEOTIDE SEQUENCE [LARGE SCALE GENOMIC DNA]</scope>
    <source>
        <strain evidence="2 3">DSM 14668</strain>
    </source>
</reference>
<dbReference type="AlphaFoldDB" id="A0A4U1IVJ9"/>
<protein>
    <submittedName>
        <fullName evidence="2">Uncharacterized protein</fullName>
    </submittedName>
</protein>
<dbReference type="EMBL" id="SSMQ01000076">
    <property type="protein sequence ID" value="TKC98020.1"/>
    <property type="molecule type" value="Genomic_DNA"/>
</dbReference>
<evidence type="ECO:0000256" key="1">
    <source>
        <dbReference type="SAM" id="MobiDB-lite"/>
    </source>
</evidence>
<feature type="compositionally biased region" description="Pro residues" evidence="1">
    <location>
        <begin position="177"/>
        <end position="188"/>
    </location>
</feature>
<evidence type="ECO:0000313" key="2">
    <source>
        <dbReference type="EMBL" id="TKC98020.1"/>
    </source>
</evidence>
<organism evidence="2 3">
    <name type="scientific">Polyangium fumosum</name>
    <dbReference type="NCBI Taxonomy" id="889272"/>
    <lineage>
        <taxon>Bacteria</taxon>
        <taxon>Pseudomonadati</taxon>
        <taxon>Myxococcota</taxon>
        <taxon>Polyangia</taxon>
        <taxon>Polyangiales</taxon>
        <taxon>Polyangiaceae</taxon>
        <taxon>Polyangium</taxon>
    </lineage>
</organism>
<dbReference type="RefSeq" id="WP_136934945.1">
    <property type="nucleotide sequence ID" value="NZ_SSMQ01000076.1"/>
</dbReference>
<accession>A0A4U1IVJ9</accession>